<dbReference type="PANTHER" id="PTHR30404:SF0">
    <property type="entry name" value="N-ACETYLMURAMOYL-L-ALANINE AMIDASE AMIC"/>
    <property type="match status" value="1"/>
</dbReference>
<evidence type="ECO:0000313" key="5">
    <source>
        <dbReference type="Proteomes" id="UP001499979"/>
    </source>
</evidence>
<name>A0ABN1UFV1_9ACTN</name>
<dbReference type="InterPro" id="IPR050695">
    <property type="entry name" value="N-acetylmuramoyl_amidase_3"/>
</dbReference>
<reference evidence="4 5" key="1">
    <citation type="journal article" date="2019" name="Int. J. Syst. Evol. Microbiol.">
        <title>The Global Catalogue of Microorganisms (GCM) 10K type strain sequencing project: providing services to taxonomists for standard genome sequencing and annotation.</title>
        <authorList>
            <consortium name="The Broad Institute Genomics Platform"/>
            <consortium name="The Broad Institute Genome Sequencing Center for Infectious Disease"/>
            <person name="Wu L."/>
            <person name="Ma J."/>
        </authorList>
    </citation>
    <scope>NUCLEOTIDE SEQUENCE [LARGE SCALE GENOMIC DNA]</scope>
    <source>
        <strain evidence="4 5">JCM 11813</strain>
    </source>
</reference>
<keyword evidence="2" id="KW-0732">Signal</keyword>
<dbReference type="EMBL" id="BAAAJE010000012">
    <property type="protein sequence ID" value="GAA1145807.1"/>
    <property type="molecule type" value="Genomic_DNA"/>
</dbReference>
<organism evidence="4 5">
    <name type="scientific">Nocardioides aquiterrae</name>
    <dbReference type="NCBI Taxonomy" id="203799"/>
    <lineage>
        <taxon>Bacteria</taxon>
        <taxon>Bacillati</taxon>
        <taxon>Actinomycetota</taxon>
        <taxon>Actinomycetes</taxon>
        <taxon>Propionibacteriales</taxon>
        <taxon>Nocardioidaceae</taxon>
        <taxon>Nocardioides</taxon>
    </lineage>
</organism>
<evidence type="ECO:0000256" key="2">
    <source>
        <dbReference type="SAM" id="SignalP"/>
    </source>
</evidence>
<dbReference type="Proteomes" id="UP001499979">
    <property type="component" value="Unassembled WGS sequence"/>
</dbReference>
<gene>
    <name evidence="4" type="ORF">GCM10009606_26090</name>
</gene>
<comment type="caution">
    <text evidence="4">The sequence shown here is derived from an EMBL/GenBank/DDBJ whole genome shotgun (WGS) entry which is preliminary data.</text>
</comment>
<dbReference type="RefSeq" id="WP_343907998.1">
    <property type="nucleotide sequence ID" value="NZ_BAAAJE010000012.1"/>
</dbReference>
<dbReference type="CDD" id="cd02696">
    <property type="entry name" value="MurNAc-LAA"/>
    <property type="match status" value="1"/>
</dbReference>
<keyword evidence="5" id="KW-1185">Reference proteome</keyword>
<feature type="domain" description="MurNAc-LAA" evidence="3">
    <location>
        <begin position="130"/>
        <end position="255"/>
    </location>
</feature>
<feature type="signal peptide" evidence="2">
    <location>
        <begin position="1"/>
        <end position="25"/>
    </location>
</feature>
<dbReference type="SUPFAM" id="SSF53187">
    <property type="entry name" value="Zn-dependent exopeptidases"/>
    <property type="match status" value="1"/>
</dbReference>
<sequence length="262" mass="27868">MRYAVAALALAGIVATGGAVSPAQGAQVEAGGSRQARPPLSGRVVVIDPGHQLGNHNFPRKINRPVPAGGFRKPCNTTGTATNGGYPEATLAWRVSKVLAARLERLGATVKLTRTTNSQRHWGPCVDERGRAGNKVHADAKISVHGDGSYTAGARGFHVIAPTDRRPWTHDIYRTSKRLAVDTRAALKAKGLRVANYIAGGDGLDFRSDLGTLNLSDVPTVMVELGNMRDASDAHRMTSPQGRQKYAAALADAVRRFLQPVP</sequence>
<dbReference type="Pfam" id="PF01520">
    <property type="entry name" value="Amidase_3"/>
    <property type="match status" value="1"/>
</dbReference>
<proteinExistence type="predicted"/>
<dbReference type="SMART" id="SM00646">
    <property type="entry name" value="Ami_3"/>
    <property type="match status" value="1"/>
</dbReference>
<evidence type="ECO:0000259" key="3">
    <source>
        <dbReference type="SMART" id="SM00646"/>
    </source>
</evidence>
<keyword evidence="1" id="KW-0378">Hydrolase</keyword>
<dbReference type="Gene3D" id="3.40.630.40">
    <property type="entry name" value="Zn-dependent exopeptidases"/>
    <property type="match status" value="1"/>
</dbReference>
<evidence type="ECO:0000256" key="1">
    <source>
        <dbReference type="ARBA" id="ARBA00022801"/>
    </source>
</evidence>
<feature type="chain" id="PRO_5047199316" description="MurNAc-LAA domain-containing protein" evidence="2">
    <location>
        <begin position="26"/>
        <end position="262"/>
    </location>
</feature>
<evidence type="ECO:0000313" key="4">
    <source>
        <dbReference type="EMBL" id="GAA1145807.1"/>
    </source>
</evidence>
<protein>
    <recommendedName>
        <fullName evidence="3">MurNAc-LAA domain-containing protein</fullName>
    </recommendedName>
</protein>
<dbReference type="PANTHER" id="PTHR30404">
    <property type="entry name" value="N-ACETYLMURAMOYL-L-ALANINE AMIDASE"/>
    <property type="match status" value="1"/>
</dbReference>
<dbReference type="InterPro" id="IPR002508">
    <property type="entry name" value="MurNAc-LAA_cat"/>
</dbReference>
<accession>A0ABN1UFV1</accession>